<dbReference type="AlphaFoldDB" id="A0A4R3TPT1"/>
<gene>
    <name evidence="2" type="ORF">EDD61_101154</name>
</gene>
<keyword evidence="1" id="KW-0472">Membrane</keyword>
<comment type="caution">
    <text evidence="2">The sequence shown here is derived from an EMBL/GenBank/DDBJ whole genome shotgun (WGS) entry which is preliminary data.</text>
</comment>
<keyword evidence="1" id="KW-1133">Transmembrane helix</keyword>
<evidence type="ECO:0000256" key="1">
    <source>
        <dbReference type="SAM" id="Phobius"/>
    </source>
</evidence>
<dbReference type="RefSeq" id="WP_132223279.1">
    <property type="nucleotide sequence ID" value="NZ_JANKBG010000001.1"/>
</dbReference>
<sequence>MLGIIQGYYKRVYRFGIGYVYVHSGFGMYYEYWSYWHKDGHIKLKVTKFAPHKLIDSYDWHCELILEVLSLVPLDRYKVIQIK</sequence>
<keyword evidence="1" id="KW-0812">Transmembrane</keyword>
<dbReference type="Proteomes" id="UP000295773">
    <property type="component" value="Unassembled WGS sequence"/>
</dbReference>
<keyword evidence="3" id="KW-1185">Reference proteome</keyword>
<feature type="transmembrane region" description="Helical" evidence="1">
    <location>
        <begin position="12"/>
        <end position="30"/>
    </location>
</feature>
<proteinExistence type="predicted"/>
<evidence type="ECO:0000313" key="2">
    <source>
        <dbReference type="EMBL" id="TCU63502.1"/>
    </source>
</evidence>
<dbReference type="EMBL" id="SMBP01000001">
    <property type="protein sequence ID" value="TCU63502.1"/>
    <property type="molecule type" value="Genomic_DNA"/>
</dbReference>
<name>A0A4R3TPT1_9FIRM</name>
<organism evidence="2 3">
    <name type="scientific">Longicatena caecimuris</name>
    <dbReference type="NCBI Taxonomy" id="1796635"/>
    <lineage>
        <taxon>Bacteria</taxon>
        <taxon>Bacillati</taxon>
        <taxon>Bacillota</taxon>
        <taxon>Erysipelotrichia</taxon>
        <taxon>Erysipelotrichales</taxon>
        <taxon>Erysipelotrichaceae</taxon>
        <taxon>Longicatena</taxon>
    </lineage>
</organism>
<reference evidence="2 3" key="1">
    <citation type="submission" date="2019-03" db="EMBL/GenBank/DDBJ databases">
        <title>Genomic Encyclopedia of Type Strains, Phase IV (KMG-IV): sequencing the most valuable type-strain genomes for metagenomic binning, comparative biology and taxonomic classification.</title>
        <authorList>
            <person name="Goeker M."/>
        </authorList>
    </citation>
    <scope>NUCLEOTIDE SEQUENCE [LARGE SCALE GENOMIC DNA]</scope>
    <source>
        <strain evidence="2 3">DSM 29481</strain>
    </source>
</reference>
<accession>A0A4R3TPT1</accession>
<protein>
    <submittedName>
        <fullName evidence="2">Uncharacterized protein</fullName>
    </submittedName>
</protein>
<evidence type="ECO:0000313" key="3">
    <source>
        <dbReference type="Proteomes" id="UP000295773"/>
    </source>
</evidence>